<keyword evidence="2" id="KW-1133">Transmembrane helix</keyword>
<keyword evidence="2" id="KW-0472">Membrane</keyword>
<dbReference type="AlphaFoldDB" id="G9XMY6"/>
<evidence type="ECO:0000256" key="1">
    <source>
        <dbReference type="SAM" id="MobiDB-lite"/>
    </source>
</evidence>
<dbReference type="Proteomes" id="UP000004416">
    <property type="component" value="Unassembled WGS sequence"/>
</dbReference>
<dbReference type="HOGENOM" id="CLU_2824082_0_0_9"/>
<protein>
    <submittedName>
        <fullName evidence="3">Uncharacterized protein</fullName>
    </submittedName>
</protein>
<comment type="caution">
    <text evidence="3">The sequence shown here is derived from an EMBL/GenBank/DDBJ whole genome shotgun (WGS) entry which is preliminary data.</text>
</comment>
<evidence type="ECO:0000256" key="2">
    <source>
        <dbReference type="SAM" id="Phobius"/>
    </source>
</evidence>
<organism evidence="3 4">
    <name type="scientific">Desulfitobacterium hafniense DP7</name>
    <dbReference type="NCBI Taxonomy" id="537010"/>
    <lineage>
        <taxon>Bacteria</taxon>
        <taxon>Bacillati</taxon>
        <taxon>Bacillota</taxon>
        <taxon>Clostridia</taxon>
        <taxon>Eubacteriales</taxon>
        <taxon>Desulfitobacteriaceae</taxon>
        <taxon>Desulfitobacterium</taxon>
    </lineage>
</organism>
<proteinExistence type="predicted"/>
<dbReference type="EMBL" id="AFZX01000058">
    <property type="protein sequence ID" value="EHL06914.1"/>
    <property type="molecule type" value="Genomic_DNA"/>
</dbReference>
<name>G9XMY6_DESHA</name>
<feature type="region of interest" description="Disordered" evidence="1">
    <location>
        <begin position="41"/>
        <end position="73"/>
    </location>
</feature>
<gene>
    <name evidence="3" type="ORF">HMPREF0322_02325</name>
</gene>
<reference evidence="3 4" key="1">
    <citation type="submission" date="2011-08" db="EMBL/GenBank/DDBJ databases">
        <authorList>
            <person name="Weinstock G."/>
            <person name="Sodergren E."/>
            <person name="Clifton S."/>
            <person name="Fulton L."/>
            <person name="Fulton B."/>
            <person name="Courtney L."/>
            <person name="Fronick C."/>
            <person name="Harrison M."/>
            <person name="Strong C."/>
            <person name="Farmer C."/>
            <person name="Delahaunty K."/>
            <person name="Markovic C."/>
            <person name="Hall O."/>
            <person name="Minx P."/>
            <person name="Tomlinson C."/>
            <person name="Mitreva M."/>
            <person name="Hou S."/>
            <person name="Chen J."/>
            <person name="Wollam A."/>
            <person name="Pepin K.H."/>
            <person name="Johnson M."/>
            <person name="Bhonagiri V."/>
            <person name="Zhang X."/>
            <person name="Suruliraj S."/>
            <person name="Warren W."/>
            <person name="Chinwalla A."/>
            <person name="Mardis E.R."/>
            <person name="Wilson R.K."/>
        </authorList>
    </citation>
    <scope>NUCLEOTIDE SEQUENCE [LARGE SCALE GENOMIC DNA]</scope>
    <source>
        <strain evidence="3 4">DP7</strain>
    </source>
</reference>
<feature type="compositionally biased region" description="Basic and acidic residues" evidence="1">
    <location>
        <begin position="43"/>
        <end position="53"/>
    </location>
</feature>
<keyword evidence="2" id="KW-0812">Transmembrane</keyword>
<evidence type="ECO:0000313" key="3">
    <source>
        <dbReference type="EMBL" id="EHL06914.1"/>
    </source>
</evidence>
<feature type="transmembrane region" description="Helical" evidence="2">
    <location>
        <begin position="6"/>
        <end position="27"/>
    </location>
</feature>
<sequence>MIVEVSFMLFQWIMGIVALAALIIFLLSDKWTSKSRHSSYYEQVKKPQGKEPRLANLPDASKHDKFYSKLNAR</sequence>
<evidence type="ECO:0000313" key="4">
    <source>
        <dbReference type="Proteomes" id="UP000004416"/>
    </source>
</evidence>
<accession>G9XMY6</accession>